<evidence type="ECO:0000256" key="1">
    <source>
        <dbReference type="SAM" id="MobiDB-lite"/>
    </source>
</evidence>
<dbReference type="InterPro" id="IPR011009">
    <property type="entry name" value="Kinase-like_dom_sf"/>
</dbReference>
<dbReference type="Gene3D" id="1.10.510.10">
    <property type="entry name" value="Transferase(Phosphotransferase) domain 1"/>
    <property type="match status" value="1"/>
</dbReference>
<feature type="region of interest" description="Disordered" evidence="1">
    <location>
        <begin position="278"/>
        <end position="324"/>
    </location>
</feature>
<dbReference type="EMBL" id="MN739669">
    <property type="protein sequence ID" value="QHT19842.1"/>
    <property type="molecule type" value="Genomic_DNA"/>
</dbReference>
<dbReference type="GO" id="GO:0000278">
    <property type="term" value="P:mitotic cell cycle"/>
    <property type="evidence" value="ECO:0007669"/>
    <property type="project" value="TreeGrafter"/>
</dbReference>
<dbReference type="AlphaFoldDB" id="A0A6C0DTJ2"/>
<evidence type="ECO:0000313" key="2">
    <source>
        <dbReference type="EMBL" id="QHT19842.1"/>
    </source>
</evidence>
<sequence>MVNINYQKRKNSELFKTLECYDFAETQNYIPIYNKFFSLNETNYNSVNLNHDWYLTNIKENIMDNKNLYNCTIKHQTTQKIKSKNVFFKLAPLIDPFKYLIGKYNPNDPKLYKLPLITSELDNFNSKFIDQNNASYVDSFFSFLNSRLIHKHNFIHGVDFYGSFLSIKNNFVLNIFDDIDYLNKSDYFNKNKNVLFQVDDYNFLFDEDEKSPKLPPIKIDHTNSLKSNISIKSIDDSMFENVFSDEIVSLETLKERSLDLVDVNDLQVQTNITTTLKSGSTCSSRSSYTENDDNSCCDKEENQNQEESQESDDDDENYEDCDSESNCNEERINAVIPKFPVQIICMEQCENTFDDLILNEELSEMEWYSAFMQIIMILITYQKMFAFTHNDLHTNNVMYNKTEKEFIYYCYKKKYYKVPTFGRIFKIIDFGRSIYKFDGKTFCSDSFQAGGDAATQYNTEPYFNDKKPRLEPNYSFDICRLACSIFDYMIEDLESIKNLDECEPVTKLIVEWCLDDKGVNLLYKNDGSDRYPDFKLYKMIARCVHNHTPQAQLERKEFSSFAISKNKLPESAKVMNLDEYPSYV</sequence>
<protein>
    <recommendedName>
        <fullName evidence="3">Protein kinase domain-containing protein</fullName>
    </recommendedName>
</protein>
<accession>A0A6C0DTJ2</accession>
<organism evidence="2">
    <name type="scientific">viral metagenome</name>
    <dbReference type="NCBI Taxonomy" id="1070528"/>
    <lineage>
        <taxon>unclassified sequences</taxon>
        <taxon>metagenomes</taxon>
        <taxon>organismal metagenomes</taxon>
    </lineage>
</organism>
<proteinExistence type="predicted"/>
<dbReference type="SUPFAM" id="SSF56112">
    <property type="entry name" value="Protein kinase-like (PK-like)"/>
    <property type="match status" value="1"/>
</dbReference>
<dbReference type="GO" id="GO:0005634">
    <property type="term" value="C:nucleus"/>
    <property type="evidence" value="ECO:0007669"/>
    <property type="project" value="TreeGrafter"/>
</dbReference>
<evidence type="ECO:0008006" key="3">
    <source>
        <dbReference type="Google" id="ProtNLM"/>
    </source>
</evidence>
<dbReference type="GO" id="GO:0072354">
    <property type="term" value="F:histone H3T3 kinase activity"/>
    <property type="evidence" value="ECO:0007669"/>
    <property type="project" value="TreeGrafter"/>
</dbReference>
<dbReference type="PANTHER" id="PTHR24419">
    <property type="entry name" value="INTERLEUKIN-1 RECEPTOR-ASSOCIATED KINASE"/>
    <property type="match status" value="1"/>
</dbReference>
<reference evidence="2" key="1">
    <citation type="journal article" date="2020" name="Nature">
        <title>Giant virus diversity and host interactions through global metagenomics.</title>
        <authorList>
            <person name="Schulz F."/>
            <person name="Roux S."/>
            <person name="Paez-Espino D."/>
            <person name="Jungbluth S."/>
            <person name="Walsh D.A."/>
            <person name="Denef V.J."/>
            <person name="McMahon K.D."/>
            <person name="Konstantinidis K.T."/>
            <person name="Eloe-Fadrosh E.A."/>
            <person name="Kyrpides N.C."/>
            <person name="Woyke T."/>
        </authorList>
    </citation>
    <scope>NUCLEOTIDE SEQUENCE</scope>
    <source>
        <strain evidence="2">GVMAG-M-3300023174-5</strain>
    </source>
</reference>
<dbReference type="GO" id="GO:0005737">
    <property type="term" value="C:cytoplasm"/>
    <property type="evidence" value="ECO:0007669"/>
    <property type="project" value="TreeGrafter"/>
</dbReference>
<feature type="compositionally biased region" description="Acidic residues" evidence="1">
    <location>
        <begin position="303"/>
        <end position="323"/>
    </location>
</feature>
<feature type="compositionally biased region" description="Low complexity" evidence="1">
    <location>
        <begin position="278"/>
        <end position="287"/>
    </location>
</feature>
<name>A0A6C0DTJ2_9ZZZZ</name>
<dbReference type="GO" id="GO:0035556">
    <property type="term" value="P:intracellular signal transduction"/>
    <property type="evidence" value="ECO:0007669"/>
    <property type="project" value="TreeGrafter"/>
</dbReference>
<dbReference type="PANTHER" id="PTHR24419:SF18">
    <property type="entry name" value="SERINE_THREONINE-PROTEIN KINASE HASPIN"/>
    <property type="match status" value="1"/>
</dbReference>